<gene>
    <name evidence="1" type="ORF">BV25DRAFT_1916507</name>
</gene>
<evidence type="ECO:0000313" key="2">
    <source>
        <dbReference type="Proteomes" id="UP000814140"/>
    </source>
</evidence>
<proteinExistence type="predicted"/>
<name>A0ACB8SZ88_9AGAM</name>
<dbReference type="Proteomes" id="UP000814140">
    <property type="component" value="Unassembled WGS sequence"/>
</dbReference>
<keyword evidence="2" id="KW-1185">Reference proteome</keyword>
<protein>
    <submittedName>
        <fullName evidence="1">Uncharacterized protein</fullName>
    </submittedName>
</protein>
<comment type="caution">
    <text evidence="1">The sequence shown here is derived from an EMBL/GenBank/DDBJ whole genome shotgun (WGS) entry which is preliminary data.</text>
</comment>
<dbReference type="EMBL" id="MU277210">
    <property type="protein sequence ID" value="KAI0061843.1"/>
    <property type="molecule type" value="Genomic_DNA"/>
</dbReference>
<reference evidence="1" key="1">
    <citation type="submission" date="2021-03" db="EMBL/GenBank/DDBJ databases">
        <authorList>
            <consortium name="DOE Joint Genome Institute"/>
            <person name="Ahrendt S."/>
            <person name="Looney B.P."/>
            <person name="Miyauchi S."/>
            <person name="Morin E."/>
            <person name="Drula E."/>
            <person name="Courty P.E."/>
            <person name="Chicoki N."/>
            <person name="Fauchery L."/>
            <person name="Kohler A."/>
            <person name="Kuo A."/>
            <person name="Labutti K."/>
            <person name="Pangilinan J."/>
            <person name="Lipzen A."/>
            <person name="Riley R."/>
            <person name="Andreopoulos W."/>
            <person name="He G."/>
            <person name="Johnson J."/>
            <person name="Barry K.W."/>
            <person name="Grigoriev I.V."/>
            <person name="Nagy L."/>
            <person name="Hibbett D."/>
            <person name="Henrissat B."/>
            <person name="Matheny P.B."/>
            <person name="Labbe J."/>
            <person name="Martin F."/>
        </authorList>
    </citation>
    <scope>NUCLEOTIDE SEQUENCE</scope>
    <source>
        <strain evidence="1">HHB10654</strain>
    </source>
</reference>
<accession>A0ACB8SZ88</accession>
<reference evidence="1" key="2">
    <citation type="journal article" date="2022" name="New Phytol.">
        <title>Evolutionary transition to the ectomycorrhizal habit in the genomes of a hyperdiverse lineage of mushroom-forming fungi.</title>
        <authorList>
            <person name="Looney B."/>
            <person name="Miyauchi S."/>
            <person name="Morin E."/>
            <person name="Drula E."/>
            <person name="Courty P.E."/>
            <person name="Kohler A."/>
            <person name="Kuo A."/>
            <person name="LaButti K."/>
            <person name="Pangilinan J."/>
            <person name="Lipzen A."/>
            <person name="Riley R."/>
            <person name="Andreopoulos W."/>
            <person name="He G."/>
            <person name="Johnson J."/>
            <person name="Nolan M."/>
            <person name="Tritt A."/>
            <person name="Barry K.W."/>
            <person name="Grigoriev I.V."/>
            <person name="Nagy L.G."/>
            <person name="Hibbett D."/>
            <person name="Henrissat B."/>
            <person name="Matheny P.B."/>
            <person name="Labbe J."/>
            <person name="Martin F.M."/>
        </authorList>
    </citation>
    <scope>NUCLEOTIDE SEQUENCE</scope>
    <source>
        <strain evidence="1">HHB10654</strain>
    </source>
</reference>
<organism evidence="1 2">
    <name type="scientific">Artomyces pyxidatus</name>
    <dbReference type="NCBI Taxonomy" id="48021"/>
    <lineage>
        <taxon>Eukaryota</taxon>
        <taxon>Fungi</taxon>
        <taxon>Dikarya</taxon>
        <taxon>Basidiomycota</taxon>
        <taxon>Agaricomycotina</taxon>
        <taxon>Agaricomycetes</taxon>
        <taxon>Russulales</taxon>
        <taxon>Auriscalpiaceae</taxon>
        <taxon>Artomyces</taxon>
    </lineage>
</organism>
<sequence>MSAMASSSFTLPSLSTATPDPTSTAGIGTGNGVSSSLYLYTFLATLLVLLAISAFIIFRTVVQRRRNRAAILAAIADGTYIPPPPPPNLKVRPKMWEVYLDDENDVAEKGWSGVTPVSAMHLDEKSPAAKPTTPPPLACMSALLRRSHAPPEPTAPAPARDATLAMKPVQLAVLIAMPQPAREKHADDIPALEFGVSVLKVAES</sequence>
<evidence type="ECO:0000313" key="1">
    <source>
        <dbReference type="EMBL" id="KAI0061843.1"/>
    </source>
</evidence>